<dbReference type="PANTHER" id="PTHR33332">
    <property type="entry name" value="REVERSE TRANSCRIPTASE DOMAIN-CONTAINING PROTEIN"/>
    <property type="match status" value="1"/>
</dbReference>
<evidence type="ECO:0000259" key="1">
    <source>
        <dbReference type="PROSITE" id="PS50878"/>
    </source>
</evidence>
<comment type="caution">
    <text evidence="2">The sequence shown here is derived from an EMBL/GenBank/DDBJ whole genome shotgun (WGS) entry which is preliminary data.</text>
</comment>
<name>A0ABQ9DQ32_9PASS</name>
<gene>
    <name evidence="2" type="ORF">WISP_34832</name>
</gene>
<dbReference type="PROSITE" id="PS50878">
    <property type="entry name" value="RT_POL"/>
    <property type="match status" value="1"/>
</dbReference>
<feature type="domain" description="Reverse transcriptase" evidence="1">
    <location>
        <begin position="1"/>
        <end position="147"/>
    </location>
</feature>
<dbReference type="InterPro" id="IPR000477">
    <property type="entry name" value="RT_dom"/>
</dbReference>
<evidence type="ECO:0000313" key="2">
    <source>
        <dbReference type="EMBL" id="KAJ7423141.1"/>
    </source>
</evidence>
<sequence>MLHERRVLLIKPESFCDRESQSADQGKPIAVIFLDFRKAFYSISHRILLDRMSSTQLDKHIMQWVSNWLTGPAQRVIVDGVTTDWQRICSGVPQRSILGPVLFNIFINVLDAGLEGIKSKFAGDTKLRGAVDSLEGRKALQRDLDRL</sequence>
<dbReference type="Pfam" id="PF00078">
    <property type="entry name" value="RVT_1"/>
    <property type="match status" value="1"/>
</dbReference>
<protein>
    <submittedName>
        <fullName evidence="2">Rna-directed dna polymerase from mobile element jockey-like</fullName>
    </submittedName>
</protein>
<keyword evidence="3" id="KW-1185">Reference proteome</keyword>
<dbReference type="Proteomes" id="UP001145742">
    <property type="component" value="Unassembled WGS sequence"/>
</dbReference>
<accession>A0ABQ9DQ32</accession>
<dbReference type="EMBL" id="WHWB01032897">
    <property type="protein sequence ID" value="KAJ7423141.1"/>
    <property type="molecule type" value="Genomic_DNA"/>
</dbReference>
<organism evidence="2 3">
    <name type="scientific">Willisornis vidua</name>
    <name type="common">Xingu scale-backed antbird</name>
    <dbReference type="NCBI Taxonomy" id="1566151"/>
    <lineage>
        <taxon>Eukaryota</taxon>
        <taxon>Metazoa</taxon>
        <taxon>Chordata</taxon>
        <taxon>Craniata</taxon>
        <taxon>Vertebrata</taxon>
        <taxon>Euteleostomi</taxon>
        <taxon>Archelosauria</taxon>
        <taxon>Archosauria</taxon>
        <taxon>Dinosauria</taxon>
        <taxon>Saurischia</taxon>
        <taxon>Theropoda</taxon>
        <taxon>Coelurosauria</taxon>
        <taxon>Aves</taxon>
        <taxon>Neognathae</taxon>
        <taxon>Neoaves</taxon>
        <taxon>Telluraves</taxon>
        <taxon>Australaves</taxon>
        <taxon>Passeriformes</taxon>
        <taxon>Thamnophilidae</taxon>
        <taxon>Willisornis</taxon>
    </lineage>
</organism>
<proteinExistence type="predicted"/>
<reference evidence="2" key="1">
    <citation type="submission" date="2019-10" db="EMBL/GenBank/DDBJ databases">
        <authorList>
            <person name="Soares A.E.R."/>
            <person name="Aleixo A."/>
            <person name="Schneider P."/>
            <person name="Miyaki C.Y."/>
            <person name="Schneider M.P."/>
            <person name="Mello C."/>
            <person name="Vasconcelos A.T.R."/>
        </authorList>
    </citation>
    <scope>NUCLEOTIDE SEQUENCE</scope>
    <source>
        <tissue evidence="2">Muscle</tissue>
    </source>
</reference>
<evidence type="ECO:0000313" key="3">
    <source>
        <dbReference type="Proteomes" id="UP001145742"/>
    </source>
</evidence>